<keyword evidence="2" id="KW-1185">Reference proteome</keyword>
<dbReference type="Proteomes" id="UP000030854">
    <property type="component" value="Unassembled WGS sequence"/>
</dbReference>
<comment type="caution">
    <text evidence="1">The sequence shown here is derived from an EMBL/GenBank/DDBJ whole genome shotgun (WGS) entry which is preliminary data.</text>
</comment>
<dbReference type="HOGENOM" id="CLU_302892_0_0_1"/>
<proteinExistence type="predicted"/>
<dbReference type="EMBL" id="JNVN01002522">
    <property type="protein sequence ID" value="KHJ31867.1"/>
    <property type="molecule type" value="Genomic_DNA"/>
</dbReference>
<name>A0A0B1NZT4_UNCNE</name>
<dbReference type="AlphaFoldDB" id="A0A0B1NZT4"/>
<protein>
    <submittedName>
        <fullName evidence="1">Uncharacterized protein</fullName>
    </submittedName>
</protein>
<reference evidence="1 2" key="1">
    <citation type="journal article" date="2014" name="BMC Genomics">
        <title>Adaptive genomic structural variation in the grape powdery mildew pathogen, Erysiphe necator.</title>
        <authorList>
            <person name="Jones L."/>
            <person name="Riaz S."/>
            <person name="Morales-Cruz A."/>
            <person name="Amrine K.C."/>
            <person name="McGuire B."/>
            <person name="Gubler W.D."/>
            <person name="Walker M.A."/>
            <person name="Cantu D."/>
        </authorList>
    </citation>
    <scope>NUCLEOTIDE SEQUENCE [LARGE SCALE GENOMIC DNA]</scope>
    <source>
        <strain evidence="2">c</strain>
    </source>
</reference>
<dbReference type="OMA" id="CGMHISR"/>
<gene>
    <name evidence="1" type="ORF">EV44_g2295</name>
</gene>
<sequence>MNHGYLSNYENTHISPKVQRPEISLNPRLAEVETDREWTAARCKRLLRALTSRVAILRKEVYKYSNIRQSDPEFKDTLFGLKLATKFKKKEPLEWKKRNQRVKQTYGGIRKTKQSLNTIRKKTSSLPGEVLVPTPVLMRVRGDQNLEQGSSVKINLFKNHDQIFEGNRCTNHNTSQGFKNFLQPGQGERCNNSTDTRYDIFDKIYHGFESLLHSTLDTKSIARKKGSRTLLDMSLRAIPKYIVEQQELLQMHFKESGSKSTIEYRDICGEIYDELENFGTCGYGWKRLRDIVRAHGLQVISDTIKEGLFDLEFCYTLISLCIQNSAFEEAQTILTSFLSCTTFSQPKSVDDKICEPFNLLQKFSKHKNQTSFFYRTLSDLISERILPFEWLASTNLGIIWTGLIQSLTLDSLEYEAFEFCEIAFPLFLKYPDASLKQKDGTSQKNGHLGTLIGFDDAVKNTFSSLLTILVSISILDNKFEEKIYIKAARPSTFRYEFINSFLRRCLGYVPVHFEINEQYLLLLVANLITINKKNQIDSGKTILESLSNALKKIKNSVTKFSKVAMFLCQVAQCCGKGTSGLGYEYLQLIHLRLKEFQSESITLNFLKGIIVDSSFIFARKVPRHQHVEYAASMNATHLIQSHNVKAPMMNLSEDLNGSNVCGFRWEEGIGEWVTVTPAVNKLKRKFAERADCDSSSCVPPNLRHSVMSQSIIYENAQSNCGITPIKDLAIKCPIFTQSRRSKNYTVYCESPLKQKSKENKNLDKQSNLYNINEILSEEFVFSPDKHDKSSRQCSITDCGIVTCNIELSDNREPAILSCSPNPFFRFTHHSLSFTNQLSPRIDENKITLNTRIKDRIHANLGSNISSGRNITVSSQCNDSQLWKIASTCENDDGDEDELSFLSTAVNNLTSDSKSVIFKNSDIIKNSNSQHSNNVNKKKIRVFGCDSVGKHTRIENARVSRIFPRRTRSSNLLCEQTGSEDELCS</sequence>
<accession>A0A0B1NZT4</accession>
<evidence type="ECO:0000313" key="1">
    <source>
        <dbReference type="EMBL" id="KHJ31867.1"/>
    </source>
</evidence>
<organism evidence="1 2">
    <name type="scientific">Uncinula necator</name>
    <name type="common">Grape powdery mildew</name>
    <dbReference type="NCBI Taxonomy" id="52586"/>
    <lineage>
        <taxon>Eukaryota</taxon>
        <taxon>Fungi</taxon>
        <taxon>Dikarya</taxon>
        <taxon>Ascomycota</taxon>
        <taxon>Pezizomycotina</taxon>
        <taxon>Leotiomycetes</taxon>
        <taxon>Erysiphales</taxon>
        <taxon>Erysiphaceae</taxon>
        <taxon>Erysiphe</taxon>
    </lineage>
</organism>
<evidence type="ECO:0000313" key="2">
    <source>
        <dbReference type="Proteomes" id="UP000030854"/>
    </source>
</evidence>